<dbReference type="Pfam" id="PF00158">
    <property type="entry name" value="Sigma54_activat"/>
    <property type="match status" value="1"/>
</dbReference>
<dbReference type="KEGG" id="plei:Q9312_09925"/>
<dbReference type="GO" id="GO:0043565">
    <property type="term" value="F:sequence-specific DNA binding"/>
    <property type="evidence" value="ECO:0007669"/>
    <property type="project" value="InterPro"/>
</dbReference>
<name>A0AA51RQ58_9GAMM</name>
<evidence type="ECO:0000313" key="10">
    <source>
        <dbReference type="Proteomes" id="UP001239782"/>
    </source>
</evidence>
<dbReference type="Pfam" id="PF00072">
    <property type="entry name" value="Response_reg"/>
    <property type="match status" value="1"/>
</dbReference>
<evidence type="ECO:0000256" key="4">
    <source>
        <dbReference type="ARBA" id="ARBA00023125"/>
    </source>
</evidence>
<keyword evidence="5" id="KW-0804">Transcription</keyword>
<dbReference type="PROSITE" id="PS50110">
    <property type="entry name" value="RESPONSE_REGULATORY"/>
    <property type="match status" value="1"/>
</dbReference>
<dbReference type="GO" id="GO:0006355">
    <property type="term" value="P:regulation of DNA-templated transcription"/>
    <property type="evidence" value="ECO:0007669"/>
    <property type="project" value="InterPro"/>
</dbReference>
<dbReference type="PANTHER" id="PTHR32071">
    <property type="entry name" value="TRANSCRIPTIONAL REGULATORY PROTEIN"/>
    <property type="match status" value="1"/>
</dbReference>
<evidence type="ECO:0000256" key="6">
    <source>
        <dbReference type="PROSITE-ProRule" id="PRU00169"/>
    </source>
</evidence>
<dbReference type="GO" id="GO:0005524">
    <property type="term" value="F:ATP binding"/>
    <property type="evidence" value="ECO:0007669"/>
    <property type="project" value="UniProtKB-KW"/>
</dbReference>
<keyword evidence="10" id="KW-1185">Reference proteome</keyword>
<dbReference type="Gene3D" id="3.40.50.300">
    <property type="entry name" value="P-loop containing nucleotide triphosphate hydrolases"/>
    <property type="match status" value="1"/>
</dbReference>
<dbReference type="InterPro" id="IPR025944">
    <property type="entry name" value="Sigma_54_int_dom_CS"/>
</dbReference>
<dbReference type="Gene3D" id="1.10.8.60">
    <property type="match status" value="1"/>
</dbReference>
<dbReference type="GO" id="GO:0000160">
    <property type="term" value="P:phosphorelay signal transduction system"/>
    <property type="evidence" value="ECO:0007669"/>
    <property type="project" value="InterPro"/>
</dbReference>
<dbReference type="CDD" id="cd00009">
    <property type="entry name" value="AAA"/>
    <property type="match status" value="1"/>
</dbReference>
<evidence type="ECO:0000259" key="8">
    <source>
        <dbReference type="PROSITE" id="PS50110"/>
    </source>
</evidence>
<protein>
    <submittedName>
        <fullName evidence="9">Sigma-54 dependent transcriptional regulator</fullName>
    </submittedName>
</protein>
<sequence length="460" mass="51956">MANRLLLIEQSSSKDDSLKTFFTQKNWQVTTADSIKQAASLLIEDSFNPHVIIADIGSPKTSLLDDLSELQEHAEHSEWIFLHQPTSDDHQEFLTDLAFDLLEKPFDLNRLNTIAKRALRTSLLTKVADSYSLKEKQRYQPESFFGSSSKADELRELLVQLKDVPISALTITGETGTGKGLVAKIIHYSGLRKDGPLIELNCAALPKDLLESQLFGHEAGAFTGATKRLKGLFEQADGGTLFLDEIGDMDIELQSKLLKAIEDQKIRRLGGEKEIDIDVQFITATSVDIEEAIQQGNFREDLYHRISVFTLKLPSLNERKDDLIELVPRIIAEFNQKANKSVSEITDASWEKLLSYQWPGNVRELRNVLERCVLLSNNHQLPDQWLQLSDNVEPLSNQVLDDNQLVIPIDGTLALEQVEKLMLEKALEIEEGNVTAAAKRLQISRETMRYRMKKFELSNG</sequence>
<reference evidence="9 10" key="1">
    <citation type="submission" date="2023-08" db="EMBL/GenBank/DDBJ databases">
        <title>Pleionea litopenaei sp. nov., isolated from stomach of juvenile Litopenaeus vannamei.</title>
        <authorList>
            <person name="Rho A.M."/>
            <person name="Hwang C.Y."/>
        </authorList>
    </citation>
    <scope>NUCLEOTIDE SEQUENCE [LARGE SCALE GENOMIC DNA]</scope>
    <source>
        <strain evidence="9 10">HL-JVS1</strain>
    </source>
</reference>
<dbReference type="Gene3D" id="3.40.50.2300">
    <property type="match status" value="1"/>
</dbReference>
<feature type="domain" description="Response regulatory" evidence="8">
    <location>
        <begin position="4"/>
        <end position="119"/>
    </location>
</feature>
<evidence type="ECO:0000256" key="1">
    <source>
        <dbReference type="ARBA" id="ARBA00022741"/>
    </source>
</evidence>
<evidence type="ECO:0000313" key="9">
    <source>
        <dbReference type="EMBL" id="WMS85530.1"/>
    </source>
</evidence>
<dbReference type="SUPFAM" id="SSF46689">
    <property type="entry name" value="Homeodomain-like"/>
    <property type="match status" value="1"/>
</dbReference>
<feature type="domain" description="Sigma-54 factor interaction" evidence="7">
    <location>
        <begin position="144"/>
        <end position="374"/>
    </location>
</feature>
<keyword evidence="6" id="KW-0597">Phosphoprotein</keyword>
<dbReference type="PROSITE" id="PS00676">
    <property type="entry name" value="SIGMA54_INTERACT_2"/>
    <property type="match status" value="1"/>
</dbReference>
<dbReference type="PROSITE" id="PS00688">
    <property type="entry name" value="SIGMA54_INTERACT_3"/>
    <property type="match status" value="1"/>
</dbReference>
<dbReference type="InterPro" id="IPR001789">
    <property type="entry name" value="Sig_transdc_resp-reg_receiver"/>
</dbReference>
<dbReference type="Proteomes" id="UP001239782">
    <property type="component" value="Chromosome"/>
</dbReference>
<keyword evidence="1" id="KW-0547">Nucleotide-binding</keyword>
<dbReference type="SUPFAM" id="SSF52172">
    <property type="entry name" value="CheY-like"/>
    <property type="match status" value="1"/>
</dbReference>
<dbReference type="Gene3D" id="1.10.10.60">
    <property type="entry name" value="Homeodomain-like"/>
    <property type="match status" value="1"/>
</dbReference>
<dbReference type="SMART" id="SM00382">
    <property type="entry name" value="AAA"/>
    <property type="match status" value="1"/>
</dbReference>
<dbReference type="InterPro" id="IPR002197">
    <property type="entry name" value="HTH_Fis"/>
</dbReference>
<dbReference type="InterPro" id="IPR009057">
    <property type="entry name" value="Homeodomain-like_sf"/>
</dbReference>
<dbReference type="AlphaFoldDB" id="A0AA51RQ58"/>
<dbReference type="InterPro" id="IPR058031">
    <property type="entry name" value="AAA_lid_NorR"/>
</dbReference>
<dbReference type="InterPro" id="IPR011006">
    <property type="entry name" value="CheY-like_superfamily"/>
</dbReference>
<accession>A0AA51RQ58</accession>
<evidence type="ECO:0000256" key="2">
    <source>
        <dbReference type="ARBA" id="ARBA00022840"/>
    </source>
</evidence>
<dbReference type="EMBL" id="CP133548">
    <property type="protein sequence ID" value="WMS85530.1"/>
    <property type="molecule type" value="Genomic_DNA"/>
</dbReference>
<dbReference type="InterPro" id="IPR025943">
    <property type="entry name" value="Sigma_54_int_dom_ATP-bd_2"/>
</dbReference>
<evidence type="ECO:0000259" key="7">
    <source>
        <dbReference type="PROSITE" id="PS50045"/>
    </source>
</evidence>
<dbReference type="Pfam" id="PF02954">
    <property type="entry name" value="HTH_8"/>
    <property type="match status" value="1"/>
</dbReference>
<dbReference type="RefSeq" id="WP_309200683.1">
    <property type="nucleotide sequence ID" value="NZ_CP133548.1"/>
</dbReference>
<dbReference type="PRINTS" id="PR01590">
    <property type="entry name" value="HTHFIS"/>
</dbReference>
<organism evidence="9 10">
    <name type="scientific">Pleionea litopenaei</name>
    <dbReference type="NCBI Taxonomy" id="3070815"/>
    <lineage>
        <taxon>Bacteria</taxon>
        <taxon>Pseudomonadati</taxon>
        <taxon>Pseudomonadota</taxon>
        <taxon>Gammaproteobacteria</taxon>
        <taxon>Oceanospirillales</taxon>
        <taxon>Pleioneaceae</taxon>
        <taxon>Pleionea</taxon>
    </lineage>
</organism>
<dbReference type="PROSITE" id="PS50045">
    <property type="entry name" value="SIGMA54_INTERACT_4"/>
    <property type="match status" value="1"/>
</dbReference>
<evidence type="ECO:0000256" key="5">
    <source>
        <dbReference type="ARBA" id="ARBA00023163"/>
    </source>
</evidence>
<dbReference type="Pfam" id="PF25601">
    <property type="entry name" value="AAA_lid_14"/>
    <property type="match status" value="1"/>
</dbReference>
<dbReference type="InterPro" id="IPR002078">
    <property type="entry name" value="Sigma_54_int"/>
</dbReference>
<keyword evidence="4" id="KW-0238">DNA-binding</keyword>
<dbReference type="FunFam" id="3.40.50.300:FF:000006">
    <property type="entry name" value="DNA-binding transcriptional regulator NtrC"/>
    <property type="match status" value="1"/>
</dbReference>
<proteinExistence type="predicted"/>
<keyword evidence="2" id="KW-0067">ATP-binding</keyword>
<dbReference type="SUPFAM" id="SSF52540">
    <property type="entry name" value="P-loop containing nucleoside triphosphate hydrolases"/>
    <property type="match status" value="1"/>
</dbReference>
<keyword evidence="3" id="KW-0805">Transcription regulation</keyword>
<dbReference type="InterPro" id="IPR027417">
    <property type="entry name" value="P-loop_NTPase"/>
</dbReference>
<gene>
    <name evidence="9" type="ORF">Q9312_09925</name>
</gene>
<dbReference type="InterPro" id="IPR003593">
    <property type="entry name" value="AAA+_ATPase"/>
</dbReference>
<evidence type="ECO:0000256" key="3">
    <source>
        <dbReference type="ARBA" id="ARBA00023015"/>
    </source>
</evidence>
<feature type="modified residue" description="4-aspartylphosphate" evidence="6">
    <location>
        <position position="55"/>
    </location>
</feature>